<evidence type="ECO:0000256" key="2">
    <source>
        <dbReference type="ARBA" id="ARBA00023027"/>
    </source>
</evidence>
<comment type="caution">
    <text evidence="5">The sequence shown here is derived from an EMBL/GenBank/DDBJ whole genome shotgun (WGS) entry which is preliminary data.</text>
</comment>
<evidence type="ECO:0000259" key="4">
    <source>
        <dbReference type="Pfam" id="PF08125"/>
    </source>
</evidence>
<dbReference type="GO" id="GO:0019698">
    <property type="term" value="P:D-galacturonate catabolic process"/>
    <property type="evidence" value="ECO:0007669"/>
    <property type="project" value="TreeGrafter"/>
</dbReference>
<organism evidence="5 6">
    <name type="scientific">Candidatus Thalassospirochaeta sargassi</name>
    <dbReference type="NCBI Taxonomy" id="3119039"/>
    <lineage>
        <taxon>Bacteria</taxon>
        <taxon>Pseudomonadati</taxon>
        <taxon>Spirochaetota</taxon>
        <taxon>Spirochaetia</taxon>
        <taxon>Spirochaetales</taxon>
        <taxon>Spirochaetaceae</taxon>
        <taxon>Candidatus Thalassospirochaeta</taxon>
    </lineage>
</organism>
<feature type="domain" description="Mannitol dehydrogenase C-terminal" evidence="4">
    <location>
        <begin position="273"/>
        <end position="473"/>
    </location>
</feature>
<dbReference type="Pfam" id="PF01232">
    <property type="entry name" value="Mannitol_dh"/>
    <property type="match status" value="1"/>
</dbReference>
<protein>
    <submittedName>
        <fullName evidence="5">Tagaturonate reductase</fullName>
    </submittedName>
</protein>
<dbReference type="NCBIfam" id="NF002969">
    <property type="entry name" value="PRK03643.1"/>
    <property type="match status" value="1"/>
</dbReference>
<dbReference type="InterPro" id="IPR008927">
    <property type="entry name" value="6-PGluconate_DH-like_C_sf"/>
</dbReference>
<accession>A0AAJ1IF53</accession>
<dbReference type="SUPFAM" id="SSF48179">
    <property type="entry name" value="6-phosphogluconate dehydrogenase C-terminal domain-like"/>
    <property type="match status" value="1"/>
</dbReference>
<dbReference type="EMBL" id="JAQQAL010000017">
    <property type="protein sequence ID" value="MDC7226827.1"/>
    <property type="molecule type" value="Genomic_DNA"/>
</dbReference>
<dbReference type="InterPro" id="IPR013131">
    <property type="entry name" value="Mannitol_DH_N"/>
</dbReference>
<dbReference type="GO" id="GO:0009026">
    <property type="term" value="F:tagaturonate reductase activity"/>
    <property type="evidence" value="ECO:0007669"/>
    <property type="project" value="TreeGrafter"/>
</dbReference>
<feature type="domain" description="Mannitol dehydrogenase N-terminal" evidence="3">
    <location>
        <begin position="17"/>
        <end position="262"/>
    </location>
</feature>
<dbReference type="PANTHER" id="PTHR30524">
    <property type="entry name" value="MANNITOL-1-PHOSPHATE 5-DEHYDROGENASE"/>
    <property type="match status" value="1"/>
</dbReference>
<name>A0AAJ1IF53_9SPIO</name>
<dbReference type="GO" id="GO:0008926">
    <property type="term" value="F:mannitol-1-phosphate 5-dehydrogenase activity"/>
    <property type="evidence" value="ECO:0007669"/>
    <property type="project" value="TreeGrafter"/>
</dbReference>
<dbReference type="Pfam" id="PF08125">
    <property type="entry name" value="Mannitol_dh_C"/>
    <property type="match status" value="1"/>
</dbReference>
<dbReference type="GO" id="GO:0005829">
    <property type="term" value="C:cytosol"/>
    <property type="evidence" value="ECO:0007669"/>
    <property type="project" value="TreeGrafter"/>
</dbReference>
<dbReference type="SUPFAM" id="SSF51735">
    <property type="entry name" value="NAD(P)-binding Rossmann-fold domains"/>
    <property type="match status" value="1"/>
</dbReference>
<evidence type="ECO:0000313" key="5">
    <source>
        <dbReference type="EMBL" id="MDC7226827.1"/>
    </source>
</evidence>
<dbReference type="Gene3D" id="3.40.50.720">
    <property type="entry name" value="NAD(P)-binding Rossmann-like Domain"/>
    <property type="match status" value="1"/>
</dbReference>
<dbReference type="Gene3D" id="1.10.1040.10">
    <property type="entry name" value="N-(1-d-carboxylethyl)-l-norvaline Dehydrogenase, domain 2"/>
    <property type="match status" value="1"/>
</dbReference>
<dbReference type="InterPro" id="IPR013328">
    <property type="entry name" value="6PGD_dom2"/>
</dbReference>
<sequence>MKKLNRSNFNYPEKPVRVLQFGEGNFLRCFIDWQIDILNEKKGFDAGVVVVRPIDSDIPPLLNTQDGLYTSVLRGFDENGNFQDTKRTISAVVREIPIYKQYHEFLELAGNPDLRFIVSNTTEAGIAYDEADRFDDQPPGTYPAKLTRFLFERYKAFDGADNKGFILLPCELIDYNGDKLKEIVLKYCKLWSLSAEFADWIETCNIFCSTLVDRIVTGRPSDEYTEIQNELGYEDNFIVTGEFFHLFVIQGPDVVAQELMIEDSGLNIKIVDDLKPYKVRKVGILNGCHTSLVPVAFLSGLNLVKESIEDDLLGRYLDKLVNEEIIPYLGLPVDYVKDFADSVFDRFRNPYVKHQLISISLNSMTKFKTRLLPQFLNYVDTNKKIPPMMAIALSALICFYRGERISNGNPERYEMKDDAKILELYKRLWKTAPTNIEEAEKIAGEVLSLEEHWGRKLSAIEGLTGVVAENILNICKDGMRAALTRRLND</sequence>
<dbReference type="InterPro" id="IPR013118">
    <property type="entry name" value="Mannitol_DH_C"/>
</dbReference>
<reference evidence="5 6" key="1">
    <citation type="submission" date="2022-12" db="EMBL/GenBank/DDBJ databases">
        <title>Metagenome assembled genome from gulf of manar.</title>
        <authorList>
            <person name="Kohli P."/>
            <person name="Pk S."/>
            <person name="Venkata Ramana C."/>
            <person name="Sasikala C."/>
        </authorList>
    </citation>
    <scope>NUCLEOTIDE SEQUENCE [LARGE SCALE GENOMIC DNA]</scope>
    <source>
        <strain evidence="5">JB008</strain>
    </source>
</reference>
<keyword evidence="1" id="KW-0560">Oxidoreductase</keyword>
<keyword evidence="2" id="KW-0520">NAD</keyword>
<dbReference type="InterPro" id="IPR036291">
    <property type="entry name" value="NAD(P)-bd_dom_sf"/>
</dbReference>
<evidence type="ECO:0000313" key="6">
    <source>
        <dbReference type="Proteomes" id="UP001221217"/>
    </source>
</evidence>
<evidence type="ECO:0000256" key="1">
    <source>
        <dbReference type="ARBA" id="ARBA00023002"/>
    </source>
</evidence>
<dbReference type="AlphaFoldDB" id="A0AAJ1IF53"/>
<dbReference type="GO" id="GO:0019592">
    <property type="term" value="P:mannitol catabolic process"/>
    <property type="evidence" value="ECO:0007669"/>
    <property type="project" value="TreeGrafter"/>
</dbReference>
<dbReference type="Proteomes" id="UP001221217">
    <property type="component" value="Unassembled WGS sequence"/>
</dbReference>
<dbReference type="PANTHER" id="PTHR30524:SF0">
    <property type="entry name" value="ALTRONATE OXIDOREDUCTASE-RELATED"/>
    <property type="match status" value="1"/>
</dbReference>
<gene>
    <name evidence="5" type="ORF">PQJ61_08675</name>
</gene>
<proteinExistence type="predicted"/>
<evidence type="ECO:0000259" key="3">
    <source>
        <dbReference type="Pfam" id="PF01232"/>
    </source>
</evidence>